<sequence length="318" mass="35729">MAQHWSTYWQSALSLNSFSEGEMAAGYQGELKDFWYQIFSCLPAAAEVLDVGTGNGALALMLLQYADASGSQFTVRASDAAEIDKELIMRKFPALRADISRIDFYPETKIESLPFADGSLSLITSQFALEYAQPSQAVQSCMRVLKPAGRLEAVIHHAETPLLQQSRQLLQLLTAFTTPDFLSLLAKFKESVLQLASDNSEPAYQQFEVVNRKLLETARQLHLQAEQLGIADDFQDVLAKFAACFVDLSLATPDKLAFFLTELGYYRLRLADQIAAAWDVKKCEFWVSCFARYKCQVSCEPLYLNKELFGWHLSVLKQ</sequence>
<dbReference type="eggNOG" id="COG2226">
    <property type="taxonomic scope" value="Bacteria"/>
</dbReference>
<dbReference type="EMBL" id="AHTH01000048">
    <property type="protein sequence ID" value="EHR39828.1"/>
    <property type="molecule type" value="Genomic_DNA"/>
</dbReference>
<dbReference type="SUPFAM" id="SSF53335">
    <property type="entry name" value="S-adenosyl-L-methionine-dependent methyltransferases"/>
    <property type="match status" value="1"/>
</dbReference>
<comment type="caution">
    <text evidence="2">The sequence shown here is derived from an EMBL/GenBank/DDBJ whole genome shotgun (WGS) entry which is preliminary data.</text>
</comment>
<dbReference type="CDD" id="cd02440">
    <property type="entry name" value="AdoMet_MTases"/>
    <property type="match status" value="1"/>
</dbReference>
<proteinExistence type="predicted"/>
<dbReference type="InterPro" id="IPR013216">
    <property type="entry name" value="Methyltransf_11"/>
</dbReference>
<feature type="domain" description="Methyltransferase type 11" evidence="1">
    <location>
        <begin position="49"/>
        <end position="151"/>
    </location>
</feature>
<evidence type="ECO:0000313" key="2">
    <source>
        <dbReference type="EMBL" id="EHR39828.1"/>
    </source>
</evidence>
<dbReference type="Proteomes" id="UP000012046">
    <property type="component" value="Unassembled WGS sequence"/>
</dbReference>
<evidence type="ECO:0000313" key="3">
    <source>
        <dbReference type="Proteomes" id="UP000012046"/>
    </source>
</evidence>
<gene>
    <name evidence="2" type="ORF">AJE_14150</name>
</gene>
<dbReference type="InterPro" id="IPR029063">
    <property type="entry name" value="SAM-dependent_MTases_sf"/>
</dbReference>
<keyword evidence="2" id="KW-0489">Methyltransferase</keyword>
<keyword evidence="2" id="KW-0808">Transferase</keyword>
<protein>
    <submittedName>
        <fullName evidence="2">S-adenosyl-L-methionine-dependent methyltransferase</fullName>
    </submittedName>
</protein>
<evidence type="ECO:0000259" key="1">
    <source>
        <dbReference type="Pfam" id="PF08241"/>
    </source>
</evidence>
<dbReference type="AlphaFoldDB" id="H3ZHH2"/>
<dbReference type="PATRIC" id="fig|1129374.4.peg.2798"/>
<dbReference type="Gene3D" id="3.40.50.150">
    <property type="entry name" value="Vaccinia Virus protein VP39"/>
    <property type="match status" value="1"/>
</dbReference>
<dbReference type="GO" id="GO:0032259">
    <property type="term" value="P:methylation"/>
    <property type="evidence" value="ECO:0007669"/>
    <property type="project" value="UniProtKB-KW"/>
</dbReference>
<accession>H3ZHH2</accession>
<dbReference type="GO" id="GO:0008757">
    <property type="term" value="F:S-adenosylmethionine-dependent methyltransferase activity"/>
    <property type="evidence" value="ECO:0007669"/>
    <property type="project" value="InterPro"/>
</dbReference>
<dbReference type="RefSeq" id="WP_008951416.1">
    <property type="nucleotide sequence ID" value="NZ_AHTH01000048.1"/>
</dbReference>
<dbReference type="STRING" id="1129374.AJE_14150"/>
<keyword evidence="3" id="KW-1185">Reference proteome</keyword>
<dbReference type="PANTHER" id="PTHR43591">
    <property type="entry name" value="METHYLTRANSFERASE"/>
    <property type="match status" value="1"/>
</dbReference>
<dbReference type="Pfam" id="PF08241">
    <property type="entry name" value="Methyltransf_11"/>
    <property type="match status" value="1"/>
</dbReference>
<reference evidence="2 3" key="1">
    <citation type="journal article" date="2012" name="J. Bacteriol.">
        <title>Genome Sequence of Extracellular-Protease-Producing Alishewanella jeotgali Isolated from Traditional Korean Fermented Seafood.</title>
        <authorList>
            <person name="Jung J."/>
            <person name="Chun J."/>
            <person name="Park W."/>
        </authorList>
    </citation>
    <scope>NUCLEOTIDE SEQUENCE [LARGE SCALE GENOMIC DNA]</scope>
    <source>
        <strain evidence="2 3">KCTC 22429</strain>
    </source>
</reference>
<organism evidence="2 3">
    <name type="scientific">Alishewanella jeotgali KCTC 22429</name>
    <dbReference type="NCBI Taxonomy" id="1129374"/>
    <lineage>
        <taxon>Bacteria</taxon>
        <taxon>Pseudomonadati</taxon>
        <taxon>Pseudomonadota</taxon>
        <taxon>Gammaproteobacteria</taxon>
        <taxon>Alteromonadales</taxon>
        <taxon>Alteromonadaceae</taxon>
        <taxon>Alishewanella</taxon>
    </lineage>
</organism>
<name>H3ZHH2_9ALTE</name>